<evidence type="ECO:0000259" key="12">
    <source>
        <dbReference type="SMART" id="SM00458"/>
    </source>
</evidence>
<dbReference type="SUPFAM" id="SSF50370">
    <property type="entry name" value="Ricin B-like lectins"/>
    <property type="match status" value="1"/>
</dbReference>
<feature type="domain" description="Ricin B lectin" evidence="12">
    <location>
        <begin position="452"/>
        <end position="586"/>
    </location>
</feature>
<dbReference type="InterPro" id="IPR035992">
    <property type="entry name" value="Ricin_B-like_lectins"/>
</dbReference>
<dbReference type="PANTHER" id="PTHR11675:SF134">
    <property type="entry name" value="N-ACETYLGALACTOSAMINYLTRANSFERASE 4-RELATED"/>
    <property type="match status" value="1"/>
</dbReference>
<dbReference type="GO" id="GO:0000139">
    <property type="term" value="C:Golgi membrane"/>
    <property type="evidence" value="ECO:0007669"/>
    <property type="project" value="UniProtKB-SubCell"/>
</dbReference>
<dbReference type="Gene3D" id="2.80.10.50">
    <property type="match status" value="1"/>
</dbReference>
<dbReference type="Gene3D" id="3.90.550.10">
    <property type="entry name" value="Spore Coat Polysaccharide Biosynthesis Protein SpsA, Chain A"/>
    <property type="match status" value="2"/>
</dbReference>
<evidence type="ECO:0000256" key="1">
    <source>
        <dbReference type="ARBA" id="ARBA00004323"/>
    </source>
</evidence>
<keyword evidence="6" id="KW-1133">Transmembrane helix</keyword>
<evidence type="ECO:0000256" key="5">
    <source>
        <dbReference type="ARBA" id="ARBA00022968"/>
    </source>
</evidence>
<keyword evidence="5" id="KW-0735">Signal-anchor</keyword>
<dbReference type="Pfam" id="PF00535">
    <property type="entry name" value="Glycos_transf_2"/>
    <property type="match status" value="1"/>
</dbReference>
<comment type="pathway">
    <text evidence="11">Protein modification; protein glycosylation.</text>
</comment>
<dbReference type="CDD" id="cd02510">
    <property type="entry name" value="pp-GalNAc-T"/>
    <property type="match status" value="1"/>
</dbReference>
<comment type="cofactor">
    <cofactor evidence="11">
        <name>Mn(2+)</name>
        <dbReference type="ChEBI" id="CHEBI:29035"/>
    </cofactor>
</comment>
<keyword evidence="9 11" id="KW-1015">Disulfide bond</keyword>
<dbReference type="GO" id="GO:0006493">
    <property type="term" value="P:protein O-linked glycosylation"/>
    <property type="evidence" value="ECO:0007669"/>
    <property type="project" value="TreeGrafter"/>
</dbReference>
<evidence type="ECO:0000256" key="3">
    <source>
        <dbReference type="ARBA" id="ARBA00022692"/>
    </source>
</evidence>
<dbReference type="SMART" id="SM00458">
    <property type="entry name" value="RICIN"/>
    <property type="match status" value="1"/>
</dbReference>
<keyword evidence="8" id="KW-0472">Membrane</keyword>
<proteinExistence type="inferred from homology"/>
<evidence type="ECO:0000313" key="13">
    <source>
        <dbReference type="EMBL" id="KGB41840.1"/>
    </source>
</evidence>
<gene>
    <name evidence="13" type="ORF">MS3_10392</name>
</gene>
<evidence type="ECO:0000256" key="10">
    <source>
        <dbReference type="ARBA" id="ARBA00023180"/>
    </source>
</evidence>
<keyword evidence="11 13" id="KW-0808">Transferase</keyword>
<comment type="subcellular location">
    <subcellularLocation>
        <location evidence="1 11">Golgi apparatus membrane</location>
        <topology evidence="1 11">Single-pass type II membrane protein</topology>
    </subcellularLocation>
</comment>
<dbReference type="GO" id="GO:0004653">
    <property type="term" value="F:polypeptide N-acetylgalactosaminyltransferase activity"/>
    <property type="evidence" value="ECO:0007669"/>
    <property type="project" value="TreeGrafter"/>
</dbReference>
<keyword evidence="4 11" id="KW-0430">Lectin</keyword>
<dbReference type="GO" id="GO:0030246">
    <property type="term" value="F:carbohydrate binding"/>
    <property type="evidence" value="ECO:0007669"/>
    <property type="project" value="UniProtKB-KW"/>
</dbReference>
<accession>A0A095A3I0</accession>
<evidence type="ECO:0000256" key="7">
    <source>
        <dbReference type="ARBA" id="ARBA00023034"/>
    </source>
</evidence>
<dbReference type="InterPro" id="IPR001173">
    <property type="entry name" value="Glyco_trans_2-like"/>
</dbReference>
<dbReference type="Pfam" id="PF00652">
    <property type="entry name" value="Ricin_B_lectin"/>
    <property type="match status" value="1"/>
</dbReference>
<protein>
    <recommendedName>
        <fullName evidence="11">Polypeptide N-acetylgalactosaminyltransferase</fullName>
        <ecNumber evidence="11">2.4.1.-</ecNumber>
    </recommendedName>
    <alternativeName>
        <fullName evidence="11">Protein-UDP acetylgalactosaminyltransferase</fullName>
    </alternativeName>
</protein>
<dbReference type="InterPro" id="IPR045885">
    <property type="entry name" value="GalNAc-T"/>
</dbReference>
<keyword evidence="11" id="KW-0328">Glycosyltransferase</keyword>
<keyword evidence="3" id="KW-0812">Transmembrane</keyword>
<keyword evidence="11" id="KW-0464">Manganese</keyword>
<sequence>MRQGPGENGQPVRLSNSQKALSKRTLNFNGFNIFVSEKIKTDRSVKDIRYPNCKGALYSKKLPLVSIIIPVYEEHWETLIRTIVSVLNRSPLELIKEVILVDDGSSRRHLKERLDNYLSRTYPGGLVWVIHLKEREGLIRAKLLGAKLATGDVLIFLDSHCETNVNWLPPLLEPISKNYRTVTCPFIDVIDADTFEYRAQDDGARGAFDWSFYYKRLPRLSVDSLHPETPFDSPVMAGGLFAISKKWFWELGGYDPMLDIWGGEQYELSFKIWMCGGRLIDVPCSRVGHIFREYPTNFPQPKVKNFLGRNFKDVSDFKLKDYEAPAQKIRRIFDSPVLINMYMIYLSLSHRSVKVCCFNIESYKAYKTERAFAWDLPFFMDPRRVAEVWMDEYKEYIYRSLPKCRKVDPGDLSQQHNLRKRLQCKSFKWFMTEVAFDLTKAYPPPGEVLFATGEIRSAAFPYLCIDAARATIRLPVKLSFCSATSKRYNYTQDFEYSLKEDIKAVKPSLCLGVPDTKPNKAVLFHACHGQNENQHWHLQSVYRNKENPINILHSTSGLCLDLNLKSLSVLVRRCNSNLRTQRWNWRDLRFKTILPNL</sequence>
<dbReference type="UniPathway" id="UPA00378"/>
<dbReference type="InterPro" id="IPR029044">
    <property type="entry name" value="Nucleotide-diphossugar_trans"/>
</dbReference>
<dbReference type="EC" id="2.4.1.-" evidence="11"/>
<evidence type="ECO:0000256" key="6">
    <source>
        <dbReference type="ARBA" id="ARBA00022989"/>
    </source>
</evidence>
<dbReference type="STRING" id="6185.A0A095A3I0"/>
<dbReference type="PROSITE" id="PS50231">
    <property type="entry name" value="RICIN_B_LECTIN"/>
    <property type="match status" value="1"/>
</dbReference>
<dbReference type="SUPFAM" id="SSF53448">
    <property type="entry name" value="Nucleotide-diphospho-sugar transferases"/>
    <property type="match status" value="1"/>
</dbReference>
<dbReference type="EMBL" id="KL252156">
    <property type="protein sequence ID" value="KGB41840.1"/>
    <property type="molecule type" value="Genomic_DNA"/>
</dbReference>
<name>A0A095A3I0_SCHHA</name>
<dbReference type="InterPro" id="IPR000772">
    <property type="entry name" value="Ricin_B_lectin"/>
</dbReference>
<organism evidence="13">
    <name type="scientific">Schistosoma haematobium</name>
    <name type="common">Blood fluke</name>
    <dbReference type="NCBI Taxonomy" id="6185"/>
    <lineage>
        <taxon>Eukaryota</taxon>
        <taxon>Metazoa</taxon>
        <taxon>Spiralia</taxon>
        <taxon>Lophotrochozoa</taxon>
        <taxon>Platyhelminthes</taxon>
        <taxon>Trematoda</taxon>
        <taxon>Digenea</taxon>
        <taxon>Strigeidida</taxon>
        <taxon>Schistosomatoidea</taxon>
        <taxon>Schistosomatidae</taxon>
        <taxon>Schistosoma</taxon>
    </lineage>
</organism>
<dbReference type="PANTHER" id="PTHR11675">
    <property type="entry name" value="N-ACETYLGALACTOSAMINYLTRANSFERASE"/>
    <property type="match status" value="1"/>
</dbReference>
<evidence type="ECO:0000256" key="2">
    <source>
        <dbReference type="ARBA" id="ARBA00005680"/>
    </source>
</evidence>
<evidence type="ECO:0000256" key="4">
    <source>
        <dbReference type="ARBA" id="ARBA00022734"/>
    </source>
</evidence>
<dbReference type="AlphaFoldDB" id="A0A095A3I0"/>
<evidence type="ECO:0000256" key="9">
    <source>
        <dbReference type="ARBA" id="ARBA00023157"/>
    </source>
</evidence>
<reference evidence="13" key="1">
    <citation type="journal article" date="2012" name="Nat. Genet.">
        <title>Whole-genome sequence of Schistosoma haematobium.</title>
        <authorList>
            <person name="Young N.D."/>
            <person name="Jex A.R."/>
            <person name="Li B."/>
            <person name="Liu S."/>
            <person name="Yang L."/>
            <person name="Xiong Z."/>
            <person name="Li Y."/>
            <person name="Cantacessi C."/>
            <person name="Hall R.S."/>
            <person name="Xu X."/>
            <person name="Chen F."/>
            <person name="Wu X."/>
            <person name="Zerlotini A."/>
            <person name="Oliveira G."/>
            <person name="Hofmann A."/>
            <person name="Zhang G."/>
            <person name="Fang X."/>
            <person name="Kang Y."/>
            <person name="Campbell B.E."/>
            <person name="Loukas A."/>
            <person name="Ranganathan S."/>
            <person name="Rollinson D."/>
            <person name="Rinaldi G."/>
            <person name="Brindley P.J."/>
            <person name="Yang H."/>
            <person name="Wang J."/>
            <person name="Wang J."/>
            <person name="Gasser R.B."/>
        </authorList>
    </citation>
    <scope>NUCLEOTIDE SEQUENCE [LARGE SCALE GENOMIC DNA]</scope>
</reference>
<keyword evidence="10" id="KW-0325">Glycoprotein</keyword>
<comment type="similarity">
    <text evidence="2 11">Belongs to the glycosyltransferase 2 family. GalNAc-T subfamily.</text>
</comment>
<keyword evidence="7 11" id="KW-0333">Golgi apparatus</keyword>
<evidence type="ECO:0000256" key="11">
    <source>
        <dbReference type="RuleBase" id="RU361242"/>
    </source>
</evidence>
<evidence type="ECO:0000256" key="8">
    <source>
        <dbReference type="ARBA" id="ARBA00023136"/>
    </source>
</evidence>